<gene>
    <name evidence="4" type="ORF">MNBD_GAMMA23-1833</name>
</gene>
<proteinExistence type="inferred from homology"/>
<dbReference type="PANTHER" id="PTHR43673">
    <property type="entry name" value="NAD(P)H NITROREDUCTASE YDGI-RELATED"/>
    <property type="match status" value="1"/>
</dbReference>
<accession>A0A3B1AWZ7</accession>
<comment type="similarity">
    <text evidence="1">Belongs to the nitroreductase family.</text>
</comment>
<dbReference type="Pfam" id="PF00881">
    <property type="entry name" value="Nitroreductase"/>
    <property type="match status" value="1"/>
</dbReference>
<dbReference type="SUPFAM" id="SSF55469">
    <property type="entry name" value="FMN-dependent nitroreductase-like"/>
    <property type="match status" value="1"/>
</dbReference>
<dbReference type="InterPro" id="IPR029479">
    <property type="entry name" value="Nitroreductase"/>
</dbReference>
<evidence type="ECO:0000313" key="4">
    <source>
        <dbReference type="EMBL" id="VAW97356.1"/>
    </source>
</evidence>
<dbReference type="EMBL" id="UOFT01000056">
    <property type="protein sequence ID" value="VAW97356.1"/>
    <property type="molecule type" value="Genomic_DNA"/>
</dbReference>
<evidence type="ECO:0000256" key="1">
    <source>
        <dbReference type="ARBA" id="ARBA00007118"/>
    </source>
</evidence>
<dbReference type="CDD" id="cd02137">
    <property type="entry name" value="MhqN-like"/>
    <property type="match status" value="1"/>
</dbReference>
<reference evidence="4" key="1">
    <citation type="submission" date="2018-06" db="EMBL/GenBank/DDBJ databases">
        <authorList>
            <person name="Zhirakovskaya E."/>
        </authorList>
    </citation>
    <scope>NUCLEOTIDE SEQUENCE</scope>
</reference>
<sequence length="202" mass="22767">MNTFDAVKSRRATKEFDSTHKMPDEDKNQLLSLAMLSPTAFNIQNWRYVVVSDRALRNKIKEAAWGQPQVTDASLLVILCADLKAWEKEPIRYWANASKDVQDFVIPAIEGYYKDKPQVQRDEAMRSCGIAAQTLMLTAKSMGYDSCPMDGFDFAAVAELIQLPSDHVIAMFVAIGKSVKEPWPRPGQLSFSDVVIDNQFNE</sequence>
<dbReference type="EC" id="1.-.-.-" evidence="4"/>
<dbReference type="EC" id="1.5.1.34" evidence="4"/>
<keyword evidence="2 4" id="KW-0560">Oxidoreductase</keyword>
<evidence type="ECO:0000256" key="2">
    <source>
        <dbReference type="ARBA" id="ARBA00023002"/>
    </source>
</evidence>
<dbReference type="AlphaFoldDB" id="A0A3B1AWZ7"/>
<evidence type="ECO:0000259" key="3">
    <source>
        <dbReference type="Pfam" id="PF00881"/>
    </source>
</evidence>
<organism evidence="4">
    <name type="scientific">hydrothermal vent metagenome</name>
    <dbReference type="NCBI Taxonomy" id="652676"/>
    <lineage>
        <taxon>unclassified sequences</taxon>
        <taxon>metagenomes</taxon>
        <taxon>ecological metagenomes</taxon>
    </lineage>
</organism>
<dbReference type="PANTHER" id="PTHR43673:SF12">
    <property type="entry name" value="PROTEIN DRGA"/>
    <property type="match status" value="1"/>
</dbReference>
<feature type="domain" description="Nitroreductase" evidence="3">
    <location>
        <begin position="7"/>
        <end position="177"/>
    </location>
</feature>
<name>A0A3B1AWZ7_9ZZZZ</name>
<dbReference type="GO" id="GO:0004155">
    <property type="term" value="F:6,7-dihydropteridine reductase activity"/>
    <property type="evidence" value="ECO:0007669"/>
    <property type="project" value="UniProtKB-EC"/>
</dbReference>
<dbReference type="Gene3D" id="3.40.109.10">
    <property type="entry name" value="NADH Oxidase"/>
    <property type="match status" value="1"/>
</dbReference>
<protein>
    <submittedName>
        <fullName evidence="4">Oxygen-insensitive NAD(P)H nitroreductase / Dihydropteridine reductase</fullName>
        <ecNumber evidence="4">1.-.-.-</ecNumber>
        <ecNumber evidence="4">1.5.1.34</ecNumber>
    </submittedName>
</protein>
<dbReference type="InterPro" id="IPR000415">
    <property type="entry name" value="Nitroreductase-like"/>
</dbReference>